<dbReference type="HOGENOM" id="CLU_1057999_0_0_1"/>
<name>A0A098VRK6_9MICR</name>
<dbReference type="EMBL" id="JMKJ01000222">
    <property type="protein sequence ID" value="KGG51662.1"/>
    <property type="molecule type" value="Genomic_DNA"/>
</dbReference>
<comment type="caution">
    <text evidence="2">The sequence shown here is derived from an EMBL/GenBank/DDBJ whole genome shotgun (WGS) entry which is preliminary data.</text>
</comment>
<dbReference type="Proteomes" id="UP000029725">
    <property type="component" value="Unassembled WGS sequence"/>
</dbReference>
<evidence type="ECO:0000313" key="2">
    <source>
        <dbReference type="EMBL" id="KGG51662.1"/>
    </source>
</evidence>
<feature type="compositionally biased region" description="Polar residues" evidence="1">
    <location>
        <begin position="1"/>
        <end position="11"/>
    </location>
</feature>
<proteinExistence type="predicted"/>
<keyword evidence="3" id="KW-1185">Reference proteome</keyword>
<gene>
    <name evidence="2" type="ORF">DI09_2p390</name>
</gene>
<accession>A0A098VRK6</accession>
<organism evidence="2 3">
    <name type="scientific">Mitosporidium daphniae</name>
    <dbReference type="NCBI Taxonomy" id="1485682"/>
    <lineage>
        <taxon>Eukaryota</taxon>
        <taxon>Fungi</taxon>
        <taxon>Fungi incertae sedis</taxon>
        <taxon>Microsporidia</taxon>
        <taxon>Mitosporidium</taxon>
    </lineage>
</organism>
<dbReference type="RefSeq" id="XP_013238089.1">
    <property type="nucleotide sequence ID" value="XM_013382635.1"/>
</dbReference>
<protein>
    <submittedName>
        <fullName evidence="2">Uncharacterized protein</fullName>
    </submittedName>
</protein>
<dbReference type="VEuPathDB" id="MicrosporidiaDB:DI09_2p390"/>
<dbReference type="AlphaFoldDB" id="A0A098VRK6"/>
<feature type="region of interest" description="Disordered" evidence="1">
    <location>
        <begin position="1"/>
        <end position="32"/>
    </location>
</feature>
<evidence type="ECO:0000256" key="1">
    <source>
        <dbReference type="SAM" id="MobiDB-lite"/>
    </source>
</evidence>
<reference evidence="2 3" key="1">
    <citation type="submission" date="2014-04" db="EMBL/GenBank/DDBJ databases">
        <title>A new species of microsporidia sheds light on the evolution of extreme parasitism.</title>
        <authorList>
            <person name="Haag K.L."/>
            <person name="James T.Y."/>
            <person name="Larsson R."/>
            <person name="Schaer T.M."/>
            <person name="Refardt D."/>
            <person name="Pombert J.-F."/>
            <person name="Ebert D."/>
        </authorList>
    </citation>
    <scope>NUCLEOTIDE SEQUENCE [LARGE SCALE GENOMIC DNA]</scope>
    <source>
        <strain evidence="2 3">UGP3</strain>
        <tissue evidence="2">Spores</tissue>
    </source>
</reference>
<dbReference type="GeneID" id="25259467"/>
<sequence length="263" mass="29546">MEPHPASTSEFHTPFEFQIDERQNEISSDPSADTISRILRFRKSLQATEQIGPTEAFAQVEKDHAHDTWKQIQQLSNLSVDSEHLQELMDELHNEPLPESDSNPIPCAFNAAAPLDTPTTGLCTAVETALNPSSHVEQLASEEPLNPPMHKKNILDLCVEELRNLKEFISTHQDGTITLLLETKSIINTRDPIFIFLAYQSAGNILLLIDHLMASFPSSCSWWTPSFDLELIRQNLDAIPSSILHGDSPSYLSSRMHWLANKL</sequence>
<evidence type="ECO:0000313" key="3">
    <source>
        <dbReference type="Proteomes" id="UP000029725"/>
    </source>
</evidence>